<name>A6IX47_RAT</name>
<reference evidence="2" key="1">
    <citation type="submission" date="2005-09" db="EMBL/GenBank/DDBJ databases">
        <authorList>
            <person name="Mural R.J."/>
            <person name="Li P.W."/>
            <person name="Adams M.D."/>
            <person name="Amanatides P.G."/>
            <person name="Baden-Tillson H."/>
            <person name="Barnstead M."/>
            <person name="Chin S.H."/>
            <person name="Dew I."/>
            <person name="Evans C.A."/>
            <person name="Ferriera S."/>
            <person name="Flanigan M."/>
            <person name="Fosler C."/>
            <person name="Glodek A."/>
            <person name="Gu Z."/>
            <person name="Holt R.A."/>
            <person name="Jennings D."/>
            <person name="Kraft C.L."/>
            <person name="Lu F."/>
            <person name="Nguyen T."/>
            <person name="Nusskern D.R."/>
            <person name="Pfannkoch C.M."/>
            <person name="Sitter C."/>
            <person name="Sutton G.G."/>
            <person name="Venter J.C."/>
            <person name="Wang Z."/>
            <person name="Woodage T."/>
            <person name="Zheng X.H."/>
            <person name="Zhong F."/>
        </authorList>
    </citation>
    <scope>NUCLEOTIDE SEQUENCE [LARGE SCALE GENOMIC DNA]</scope>
    <source>
        <strain>BN</strain>
        <strain evidence="2">Sprague-Dawley</strain>
    </source>
</reference>
<dbReference type="Proteomes" id="UP000234681">
    <property type="component" value="Chromosome 18"/>
</dbReference>
<evidence type="ECO:0000313" key="2">
    <source>
        <dbReference type="Proteomes" id="UP000234681"/>
    </source>
</evidence>
<dbReference type="AlphaFoldDB" id="A6IX47"/>
<proteinExistence type="predicted"/>
<dbReference type="EMBL" id="CH473971">
    <property type="protein sequence ID" value="EDM14478.1"/>
    <property type="molecule type" value="Genomic_DNA"/>
</dbReference>
<accession>A6IX47</accession>
<protein>
    <submittedName>
        <fullName evidence="1">RCG63662</fullName>
    </submittedName>
</protein>
<gene>
    <name evidence="1" type="ORF">rCG_63662</name>
</gene>
<feature type="non-terminal residue" evidence="1">
    <location>
        <position position="66"/>
    </location>
</feature>
<evidence type="ECO:0000313" key="1">
    <source>
        <dbReference type="EMBL" id="EDM14478.1"/>
    </source>
</evidence>
<sequence length="66" mass="7155">MFKTKTEQRSGKINIAYNLPSSPANLGCQVNGVWNCLDVALGGHLESGLINEGKPRLESRSGRVLE</sequence>
<organism evidence="1 2">
    <name type="scientific">Rattus norvegicus</name>
    <name type="common">Rat</name>
    <dbReference type="NCBI Taxonomy" id="10116"/>
    <lineage>
        <taxon>Eukaryota</taxon>
        <taxon>Metazoa</taxon>
        <taxon>Chordata</taxon>
        <taxon>Craniata</taxon>
        <taxon>Vertebrata</taxon>
        <taxon>Euteleostomi</taxon>
        <taxon>Mammalia</taxon>
        <taxon>Eutheria</taxon>
        <taxon>Euarchontoglires</taxon>
        <taxon>Glires</taxon>
        <taxon>Rodentia</taxon>
        <taxon>Myomorpha</taxon>
        <taxon>Muroidea</taxon>
        <taxon>Muridae</taxon>
        <taxon>Murinae</taxon>
        <taxon>Rattus</taxon>
    </lineage>
</organism>